<accession>A0A9N9G038</accession>
<gene>
    <name evidence="2" type="ORF">AGERDE_LOCUS7846</name>
</gene>
<dbReference type="EMBL" id="CAJVPL010001522">
    <property type="protein sequence ID" value="CAG8575275.1"/>
    <property type="molecule type" value="Genomic_DNA"/>
</dbReference>
<proteinExistence type="predicted"/>
<protein>
    <submittedName>
        <fullName evidence="2">7666_t:CDS:1</fullName>
    </submittedName>
</protein>
<organism evidence="2 3">
    <name type="scientific">Ambispora gerdemannii</name>
    <dbReference type="NCBI Taxonomy" id="144530"/>
    <lineage>
        <taxon>Eukaryota</taxon>
        <taxon>Fungi</taxon>
        <taxon>Fungi incertae sedis</taxon>
        <taxon>Mucoromycota</taxon>
        <taxon>Glomeromycotina</taxon>
        <taxon>Glomeromycetes</taxon>
        <taxon>Archaeosporales</taxon>
        <taxon>Ambisporaceae</taxon>
        <taxon>Ambispora</taxon>
    </lineage>
</organism>
<evidence type="ECO:0000313" key="3">
    <source>
        <dbReference type="Proteomes" id="UP000789831"/>
    </source>
</evidence>
<evidence type="ECO:0000256" key="1">
    <source>
        <dbReference type="SAM" id="MobiDB-lite"/>
    </source>
</evidence>
<feature type="compositionally biased region" description="Polar residues" evidence="1">
    <location>
        <begin position="174"/>
        <end position="191"/>
    </location>
</feature>
<reference evidence="2" key="1">
    <citation type="submission" date="2021-06" db="EMBL/GenBank/DDBJ databases">
        <authorList>
            <person name="Kallberg Y."/>
            <person name="Tangrot J."/>
            <person name="Rosling A."/>
        </authorList>
    </citation>
    <scope>NUCLEOTIDE SEQUENCE</scope>
    <source>
        <strain evidence="2">MT106</strain>
    </source>
</reference>
<keyword evidence="3" id="KW-1185">Reference proteome</keyword>
<dbReference type="Proteomes" id="UP000789831">
    <property type="component" value="Unassembled WGS sequence"/>
</dbReference>
<evidence type="ECO:0000313" key="2">
    <source>
        <dbReference type="EMBL" id="CAG8575275.1"/>
    </source>
</evidence>
<dbReference type="AlphaFoldDB" id="A0A9N9G038"/>
<comment type="caution">
    <text evidence="2">The sequence shown here is derived from an EMBL/GenBank/DDBJ whole genome shotgun (WGS) entry which is preliminary data.</text>
</comment>
<sequence length="234" mass="26286">MSDTQSKIDSLQELNSQLIATIAGLRKENAEQIPGTKRENLYKKTYRARKIHELFEKIGVDKIKYIKTYSANSISELSDSQIQIIIDYFFKNPNAEFPDNQDSSINNPLDDLSETETNITIEESNVQHFLPPTSNACGSMIKVSAQVSDPSTLKANVSISPTKKASLKVKSETSESPQSKNADNHILQDSSLETQVRVPQINILPISSKRQFLISVIPKDPEERQQHVIKMVLE</sequence>
<name>A0A9N9G038_9GLOM</name>
<feature type="region of interest" description="Disordered" evidence="1">
    <location>
        <begin position="164"/>
        <end position="191"/>
    </location>
</feature>